<evidence type="ECO:0000313" key="12">
    <source>
        <dbReference type="Proteomes" id="UP001165080"/>
    </source>
</evidence>
<dbReference type="GO" id="GO:0008654">
    <property type="term" value="P:phospholipid biosynthetic process"/>
    <property type="evidence" value="ECO:0007669"/>
    <property type="project" value="UniProtKB-KW"/>
</dbReference>
<accession>A0A9W6BY95</accession>
<keyword evidence="5" id="KW-0443">Lipid metabolism</keyword>
<keyword evidence="4 10" id="KW-1133">Transmembrane helix</keyword>
<keyword evidence="6 10" id="KW-0472">Membrane</keyword>
<feature type="transmembrane region" description="Helical" evidence="10">
    <location>
        <begin position="244"/>
        <end position="263"/>
    </location>
</feature>
<reference evidence="11 12" key="1">
    <citation type="journal article" date="2023" name="Commun. Biol.">
        <title>Reorganization of the ancestral sex-determining regions during the evolution of trioecy in Pleodorina starrii.</title>
        <authorList>
            <person name="Takahashi K."/>
            <person name="Suzuki S."/>
            <person name="Kawai-Toyooka H."/>
            <person name="Yamamoto K."/>
            <person name="Hamaji T."/>
            <person name="Ootsuki R."/>
            <person name="Yamaguchi H."/>
            <person name="Kawachi M."/>
            <person name="Higashiyama T."/>
            <person name="Nozaki H."/>
        </authorList>
    </citation>
    <scope>NUCLEOTIDE SEQUENCE [LARGE SCALE GENOMIC DNA]</scope>
    <source>
        <strain evidence="11 12">NIES-4479</strain>
    </source>
</reference>
<proteinExistence type="predicted"/>
<evidence type="ECO:0000256" key="6">
    <source>
        <dbReference type="ARBA" id="ARBA00023136"/>
    </source>
</evidence>
<evidence type="ECO:0000256" key="8">
    <source>
        <dbReference type="ARBA" id="ARBA00023264"/>
    </source>
</evidence>
<keyword evidence="2" id="KW-0444">Lipid biosynthesis</keyword>
<evidence type="ECO:0000256" key="2">
    <source>
        <dbReference type="ARBA" id="ARBA00022516"/>
    </source>
</evidence>
<sequence>MLRPERRTRQPRGKGSAIRCRKRKADTLWSARNKFSAGSEIPAVSPAPESTASSALSSSSSSSPPAPVDDRFAAAWTPPAGEQPLWWVEKFEARRKAEAAKKAQDPSFVTTLERVAPAAAAVGERGDNPALQFLKGALQVVQLLAVLSLLLLVPAALHDGGLSLAKPFTTFAAYLCFFGLGTVVRVVKYGRLAPRQKDRQVATWGGRLAFAAFVVAVPLLHGAAMYRYAGLALYTKYLSYGTTLYDVVGGIGMVLATALNALAARELGASYDRVAAPAALVTTGPYKYVQHPIYTSYVLLFFSYGMWLHSAPTALLMLLVCGLYYRSRTALEAQVLDGAFGSYYRDYASRTKKFVPFVL</sequence>
<dbReference type="PANTHER" id="PTHR12714:SF11">
    <property type="entry name" value="PROTEIN C-TERMINAL S-ISOPRENYLCYSTEINE CARBOXYL O-METHYLTRANSFERASE"/>
    <property type="match status" value="1"/>
</dbReference>
<dbReference type="Gene3D" id="1.20.120.1630">
    <property type="match status" value="1"/>
</dbReference>
<evidence type="ECO:0008006" key="13">
    <source>
        <dbReference type="Google" id="ProtNLM"/>
    </source>
</evidence>
<feature type="transmembrane region" description="Helical" evidence="10">
    <location>
        <begin position="208"/>
        <end position="229"/>
    </location>
</feature>
<dbReference type="Proteomes" id="UP001165080">
    <property type="component" value="Unassembled WGS sequence"/>
</dbReference>
<evidence type="ECO:0000256" key="1">
    <source>
        <dbReference type="ARBA" id="ARBA00004127"/>
    </source>
</evidence>
<feature type="compositionally biased region" description="Low complexity" evidence="9">
    <location>
        <begin position="42"/>
        <end position="63"/>
    </location>
</feature>
<feature type="region of interest" description="Disordered" evidence="9">
    <location>
        <begin position="1"/>
        <end position="73"/>
    </location>
</feature>
<keyword evidence="8" id="KW-1208">Phospholipid metabolism</keyword>
<comment type="subcellular location">
    <subcellularLocation>
        <location evidence="1">Endomembrane system</location>
        <topology evidence="1">Multi-pass membrane protein</topology>
    </subcellularLocation>
</comment>
<evidence type="ECO:0000256" key="9">
    <source>
        <dbReference type="SAM" id="MobiDB-lite"/>
    </source>
</evidence>
<organism evidence="11 12">
    <name type="scientific">Pleodorina starrii</name>
    <dbReference type="NCBI Taxonomy" id="330485"/>
    <lineage>
        <taxon>Eukaryota</taxon>
        <taxon>Viridiplantae</taxon>
        <taxon>Chlorophyta</taxon>
        <taxon>core chlorophytes</taxon>
        <taxon>Chlorophyceae</taxon>
        <taxon>CS clade</taxon>
        <taxon>Chlamydomonadales</taxon>
        <taxon>Volvocaceae</taxon>
        <taxon>Pleodorina</taxon>
    </lineage>
</organism>
<feature type="transmembrane region" description="Helical" evidence="10">
    <location>
        <begin position="168"/>
        <end position="187"/>
    </location>
</feature>
<dbReference type="AlphaFoldDB" id="A0A9W6BY95"/>
<keyword evidence="3 10" id="KW-0812">Transmembrane</keyword>
<dbReference type="Pfam" id="PF04191">
    <property type="entry name" value="PEMT"/>
    <property type="match status" value="1"/>
</dbReference>
<dbReference type="EMBL" id="BRXU01000031">
    <property type="protein sequence ID" value="GLC60065.1"/>
    <property type="molecule type" value="Genomic_DNA"/>
</dbReference>
<keyword evidence="7" id="KW-0594">Phospholipid biosynthesis</keyword>
<comment type="caution">
    <text evidence="11">The sequence shown here is derived from an EMBL/GenBank/DDBJ whole genome shotgun (WGS) entry which is preliminary data.</text>
</comment>
<evidence type="ECO:0000256" key="4">
    <source>
        <dbReference type="ARBA" id="ARBA00022989"/>
    </source>
</evidence>
<name>A0A9W6BY95_9CHLO</name>
<dbReference type="InterPro" id="IPR007318">
    <property type="entry name" value="Phopholipid_MeTrfase"/>
</dbReference>
<evidence type="ECO:0000256" key="10">
    <source>
        <dbReference type="SAM" id="Phobius"/>
    </source>
</evidence>
<gene>
    <name evidence="11" type="primary">PLESTMB000315</name>
    <name evidence="11" type="ORF">PLESTB_001569400</name>
</gene>
<evidence type="ECO:0000256" key="7">
    <source>
        <dbReference type="ARBA" id="ARBA00023209"/>
    </source>
</evidence>
<feature type="transmembrane region" description="Helical" evidence="10">
    <location>
        <begin position="297"/>
        <end position="325"/>
    </location>
</feature>
<evidence type="ECO:0000256" key="3">
    <source>
        <dbReference type="ARBA" id="ARBA00022692"/>
    </source>
</evidence>
<feature type="transmembrane region" description="Helical" evidence="10">
    <location>
        <begin position="137"/>
        <end position="156"/>
    </location>
</feature>
<dbReference type="GO" id="GO:0016740">
    <property type="term" value="F:transferase activity"/>
    <property type="evidence" value="ECO:0007669"/>
    <property type="project" value="UniProtKB-ARBA"/>
</dbReference>
<evidence type="ECO:0000313" key="11">
    <source>
        <dbReference type="EMBL" id="GLC60065.1"/>
    </source>
</evidence>
<keyword evidence="12" id="KW-1185">Reference proteome</keyword>
<dbReference type="PANTHER" id="PTHR12714">
    <property type="entry name" value="PROTEIN-S ISOPRENYLCYSTEINE O-METHYLTRANSFERASE"/>
    <property type="match status" value="1"/>
</dbReference>
<evidence type="ECO:0000256" key="5">
    <source>
        <dbReference type="ARBA" id="ARBA00023098"/>
    </source>
</evidence>
<protein>
    <recommendedName>
        <fullName evidence="13">Protein-S-isoprenylcysteine O-methyltransferase</fullName>
    </recommendedName>
</protein>
<dbReference type="GO" id="GO:0012505">
    <property type="term" value="C:endomembrane system"/>
    <property type="evidence" value="ECO:0007669"/>
    <property type="project" value="UniProtKB-SubCell"/>
</dbReference>